<dbReference type="GO" id="GO:0005886">
    <property type="term" value="C:plasma membrane"/>
    <property type="evidence" value="ECO:0007669"/>
    <property type="project" value="UniProtKB-SubCell"/>
</dbReference>
<evidence type="ECO:0000313" key="4">
    <source>
        <dbReference type="RefSeq" id="XP_022637640.1"/>
    </source>
</evidence>
<evidence type="ECO:0000313" key="3">
    <source>
        <dbReference type="Proteomes" id="UP000087766"/>
    </source>
</evidence>
<dbReference type="Proteomes" id="UP000087766">
    <property type="component" value="Chromosome 6"/>
</dbReference>
<dbReference type="SUPFAM" id="SSF48403">
    <property type="entry name" value="Ankyrin repeat"/>
    <property type="match status" value="1"/>
</dbReference>
<feature type="region of interest" description="Disordered" evidence="2">
    <location>
        <begin position="1"/>
        <end position="40"/>
    </location>
</feature>
<dbReference type="PANTHER" id="PTHR24121">
    <property type="entry name" value="NO MECHANORECEPTOR POTENTIAL C, ISOFORM D-RELATED"/>
    <property type="match status" value="1"/>
</dbReference>
<reference evidence="4" key="2">
    <citation type="submission" date="2025-08" db="UniProtKB">
        <authorList>
            <consortium name="RefSeq"/>
        </authorList>
    </citation>
    <scope>IDENTIFICATION</scope>
    <source>
        <tissue evidence="4">Leaf</tissue>
    </source>
</reference>
<accession>A0A3Q0F0Q8</accession>
<dbReference type="OrthoDB" id="1925304at2759"/>
<reference evidence="3" key="1">
    <citation type="journal article" date="2014" name="Nat. Commun.">
        <title>Genome sequence of mungbean and insights into evolution within Vigna species.</title>
        <authorList>
            <person name="Kang Y.J."/>
            <person name="Kim S.K."/>
            <person name="Kim M.Y."/>
            <person name="Lestari P."/>
            <person name="Kim K.H."/>
            <person name="Ha B.K."/>
            <person name="Jun T.H."/>
            <person name="Hwang W.J."/>
            <person name="Lee T."/>
            <person name="Lee J."/>
            <person name="Shim S."/>
            <person name="Yoon M.Y."/>
            <person name="Jang Y.E."/>
            <person name="Han K.S."/>
            <person name="Taeprayoon P."/>
            <person name="Yoon N."/>
            <person name="Somta P."/>
            <person name="Tanya P."/>
            <person name="Kim K.S."/>
            <person name="Gwag J.G."/>
            <person name="Moon J.K."/>
            <person name="Lee Y.H."/>
            <person name="Park B.S."/>
            <person name="Bombarely A."/>
            <person name="Doyle J.J."/>
            <person name="Jackson S.A."/>
            <person name="Schafleitner R."/>
            <person name="Srinives P."/>
            <person name="Varshney R.K."/>
            <person name="Lee S.H."/>
        </authorList>
    </citation>
    <scope>NUCLEOTIDE SEQUENCE [LARGE SCALE GENOMIC DNA]</scope>
    <source>
        <strain evidence="3">cv. VC1973A</strain>
    </source>
</reference>
<feature type="compositionally biased region" description="Low complexity" evidence="2">
    <location>
        <begin position="26"/>
        <end position="40"/>
    </location>
</feature>
<dbReference type="InterPro" id="IPR002110">
    <property type="entry name" value="Ankyrin_rpt"/>
</dbReference>
<protein>
    <submittedName>
        <fullName evidence="4">Uncharacterized protein LOC106763252</fullName>
    </submittedName>
</protein>
<dbReference type="RefSeq" id="XP_022637640.1">
    <property type="nucleotide sequence ID" value="XM_022781919.1"/>
</dbReference>
<dbReference type="AlphaFoldDB" id="A0A3Q0F0Q8"/>
<keyword evidence="3" id="KW-1185">Reference proteome</keyword>
<comment type="subcellular location">
    <subcellularLocation>
        <location evidence="1">Cell membrane</location>
        <topology evidence="1">Peripheral membrane protein</topology>
        <orientation evidence="1">Cytoplasmic side</orientation>
    </subcellularLocation>
</comment>
<dbReference type="Pfam" id="PF12796">
    <property type="entry name" value="Ank_2"/>
    <property type="match status" value="1"/>
</dbReference>
<name>A0A3Q0F0Q8_VIGRR</name>
<dbReference type="Gene3D" id="1.25.40.20">
    <property type="entry name" value="Ankyrin repeat-containing domain"/>
    <property type="match status" value="1"/>
</dbReference>
<dbReference type="GeneID" id="106763252"/>
<dbReference type="STRING" id="3916.A0A3Q0F0Q8"/>
<dbReference type="InterPro" id="IPR036770">
    <property type="entry name" value="Ankyrin_rpt-contain_sf"/>
</dbReference>
<dbReference type="KEGG" id="vra:106763252"/>
<proteinExistence type="predicted"/>
<organism evidence="3 4">
    <name type="scientific">Vigna radiata var. radiata</name>
    <name type="common">Mung bean</name>
    <name type="synonym">Phaseolus aureus</name>
    <dbReference type="NCBI Taxonomy" id="3916"/>
    <lineage>
        <taxon>Eukaryota</taxon>
        <taxon>Viridiplantae</taxon>
        <taxon>Streptophyta</taxon>
        <taxon>Embryophyta</taxon>
        <taxon>Tracheophyta</taxon>
        <taxon>Spermatophyta</taxon>
        <taxon>Magnoliopsida</taxon>
        <taxon>eudicotyledons</taxon>
        <taxon>Gunneridae</taxon>
        <taxon>Pentapetalae</taxon>
        <taxon>rosids</taxon>
        <taxon>fabids</taxon>
        <taxon>Fabales</taxon>
        <taxon>Fabaceae</taxon>
        <taxon>Papilionoideae</taxon>
        <taxon>50 kb inversion clade</taxon>
        <taxon>NPAAA clade</taxon>
        <taxon>indigoferoid/millettioid clade</taxon>
        <taxon>Phaseoleae</taxon>
        <taxon>Vigna</taxon>
    </lineage>
</organism>
<evidence type="ECO:0000256" key="1">
    <source>
        <dbReference type="ARBA" id="ARBA00004413"/>
    </source>
</evidence>
<dbReference type="PANTHER" id="PTHR24121:SF21">
    <property type="entry name" value="ANKYRIN REPEAT FAMILY PROTEIN"/>
    <property type="match status" value="1"/>
</dbReference>
<evidence type="ECO:0000256" key="2">
    <source>
        <dbReference type="SAM" id="MobiDB-lite"/>
    </source>
</evidence>
<sequence length="285" mass="32511">MNPDVPNINIKIPGDEESHGQTPLPVAASHASSSDSVDESTNSVDDLYWLAFDDEWDKMRPIVEKDPNSVRTPLTGLGDRALHVAANAGSTAFVKELLKLMRSEDVLIHNENHMLPVHLAALSFHHRIVQLLCSDHLLDKMAYEDIEKLFFMTISNDMFDVAFKLFEKRPLQFTSARDEQKLTSLHMLARKPNKVLKRSDRERNYGEGMELVQRIWDEVKNLTEAKKLKIDDILELTTKQSVVLFDAIESGNSEEVIWCFMEGSAILMTLKDSNGRNLVHLFFLY</sequence>
<gene>
    <name evidence="4" type="primary">LOC106763252</name>
</gene>